<evidence type="ECO:0000256" key="1">
    <source>
        <dbReference type="ARBA" id="ARBA00004613"/>
    </source>
</evidence>
<dbReference type="AlphaFoldDB" id="H6NNJ5"/>
<dbReference type="InterPro" id="IPR027797">
    <property type="entry name" value="PT-TG_dom"/>
</dbReference>
<dbReference type="Proteomes" id="UP000007523">
    <property type="component" value="Chromosome"/>
</dbReference>
<evidence type="ECO:0000313" key="4">
    <source>
        <dbReference type="EMBL" id="AFC33316.1"/>
    </source>
</evidence>
<keyword evidence="2" id="KW-0964">Secreted</keyword>
<dbReference type="Pfam" id="PF14449">
    <property type="entry name" value="PT-TG"/>
    <property type="match status" value="1"/>
</dbReference>
<dbReference type="InterPro" id="IPR032721">
    <property type="entry name" value="Toxin-deaminase"/>
</dbReference>
<accession>H6NNJ5</accession>
<dbReference type="Pfam" id="PF14424">
    <property type="entry name" value="Toxin-deaminase"/>
    <property type="match status" value="1"/>
</dbReference>
<dbReference type="SUPFAM" id="SSF140453">
    <property type="entry name" value="EsxAB dimer-like"/>
    <property type="match status" value="1"/>
</dbReference>
<feature type="domain" description="Pre-toxin TG" evidence="3">
    <location>
        <begin position="101"/>
        <end position="174"/>
    </location>
</feature>
<comment type="subcellular location">
    <subcellularLocation>
        <location evidence="1">Secreted</location>
    </subcellularLocation>
</comment>
<dbReference type="STRING" id="1116391.PM3016_6708"/>
<name>H6NNJ5_9BACL</name>
<dbReference type="EMBL" id="CP003235">
    <property type="protein sequence ID" value="AFC33316.1"/>
    <property type="molecule type" value="Genomic_DNA"/>
</dbReference>
<dbReference type="GO" id="GO:0005576">
    <property type="term" value="C:extracellular region"/>
    <property type="evidence" value="ECO:0007669"/>
    <property type="project" value="UniProtKB-SubCell"/>
</dbReference>
<reference evidence="4 5" key="1">
    <citation type="journal article" date="2012" name="J. Bacteriol.">
        <title>Complete Genome Sequence of Paenibacillus mucilaginosus 3016, a Bacterium Functional as Microbial Fertilizer.</title>
        <authorList>
            <person name="Ma M."/>
            <person name="Wang Z."/>
            <person name="Li L."/>
            <person name="Jiang X."/>
            <person name="Guan D."/>
            <person name="Cao F."/>
            <person name="Chen H."/>
            <person name="Wang X."/>
            <person name="Shen D."/>
            <person name="Du B."/>
            <person name="Li J."/>
        </authorList>
    </citation>
    <scope>NUCLEOTIDE SEQUENCE [LARGE SCALE GENOMIC DNA]</scope>
    <source>
        <strain evidence="4 5">3016</strain>
    </source>
</reference>
<protein>
    <submittedName>
        <fullName evidence="4">Rhs core protein</fullName>
    </submittedName>
</protein>
<organism evidence="4 5">
    <name type="scientific">Paenibacillus mucilaginosus 3016</name>
    <dbReference type="NCBI Taxonomy" id="1116391"/>
    <lineage>
        <taxon>Bacteria</taxon>
        <taxon>Bacillati</taxon>
        <taxon>Bacillota</taxon>
        <taxon>Bacilli</taxon>
        <taxon>Bacillales</taxon>
        <taxon>Paenibacillaceae</taxon>
        <taxon>Paenibacillus</taxon>
    </lineage>
</organism>
<dbReference type="KEGG" id="pmq:PM3016_6708"/>
<evidence type="ECO:0000256" key="2">
    <source>
        <dbReference type="ARBA" id="ARBA00022525"/>
    </source>
</evidence>
<dbReference type="RefSeq" id="WP_014372361.1">
    <property type="nucleotide sequence ID" value="NC_016935.1"/>
</dbReference>
<evidence type="ECO:0000313" key="5">
    <source>
        <dbReference type="Proteomes" id="UP000007523"/>
    </source>
</evidence>
<dbReference type="Gene3D" id="1.10.287.1060">
    <property type="entry name" value="ESAT-6-like"/>
    <property type="match status" value="1"/>
</dbReference>
<proteinExistence type="predicted"/>
<dbReference type="InterPro" id="IPR036689">
    <property type="entry name" value="ESAT-6-like_sf"/>
</dbReference>
<dbReference type="HOGENOM" id="CLU_773486_0_0_9"/>
<keyword evidence="5" id="KW-1185">Reference proteome</keyword>
<gene>
    <name evidence="4" type="ORF">PM3016_6708</name>
</gene>
<evidence type="ECO:0000259" key="3">
    <source>
        <dbReference type="Pfam" id="PF14449"/>
    </source>
</evidence>
<sequence length="358" mass="39689">MRIRVEPAELDQVRRDISGTLDRLQSIQSHLKHQMRGLDYEGGRRSGLDHRWERIDRQFRELSEQYRELGAFVEAKKRAYLEADNHGQRAQGGGKGAGFIRSAVSMGLDFLPVVGNVKGIVEAVTGRDPVTGQKLTAAERALGVLGPFGKGVKQGAKLLKLADETAEAVVQGVKQADKADEAGDAARAGGGITQEKVSMNSPGVGGELLRRSIEFRQELPKEIQKTGNFGLAEVKIEGLRTEFKSHSRVNELKDAGNAEGYSVLKPDPKDWNFTPQEVNTKDIINGEGAYSRKWDTEFKIIEDITDQLKALKPEQRKGSIDIYTDREPCASCGPILEQFKARFPDIQVNVYFAKNLKR</sequence>